<dbReference type="Pfam" id="PF12081">
    <property type="entry name" value="GldM_1st"/>
    <property type="match status" value="1"/>
</dbReference>
<sequence length="527" mass="57207">MGLPKEPRQKMINMMYLVLTALLALNVSSEILNAFKVVNTSIATSNAVITDKNNLTYKSFEAKLADEQTKAKAAIWAPKAEQVKKISADLFNYIENLKLDMKKKSKLEIKDGVEHYSEDNLDAPTKLMDNEGKGKELYDRLNAYKTQVIAVLNPEEFKDQPLVYEQVKKDVETFKKSIPINTYIPKSQTGKEYPQDAKGWTTNYFHMTPTVAALTILGKFQNDVKNSESQMIDYLHNQIGAVKVVFDKFQAIATANANYVMPGDNIEITAGVGAFSAAAQPDITINGQKQTLNSEGVAVYKTQASGAGEKVISVMIEYTKPDGTKEKVPKNVKYTVGMPSGASVFLQKMNVLYVGVENPLTISGGSVGSEKVSVSFSGGVPVVKSGGDNYSIKPKAPGMAEITVNANGKPFKFPMRVKFLPPPTAFVGAKKGGNISSAELKAIGAVIAKLDSDFEAPYKVVSYRVGAVGGPIQIYDEKVNTGNRWAGGAEALISRAGPGTRVFFDQINVVGPDGRQQEIPGLQFTLK</sequence>
<organism evidence="5 6">
    <name type="scientific">Paraflavitalea soli</name>
    <dbReference type="NCBI Taxonomy" id="2315862"/>
    <lineage>
        <taxon>Bacteria</taxon>
        <taxon>Pseudomonadati</taxon>
        <taxon>Bacteroidota</taxon>
        <taxon>Chitinophagia</taxon>
        <taxon>Chitinophagales</taxon>
        <taxon>Chitinophagaceae</taxon>
        <taxon>Paraflavitalea</taxon>
    </lineage>
</organism>
<evidence type="ECO:0000259" key="1">
    <source>
        <dbReference type="Pfam" id="PF12080"/>
    </source>
</evidence>
<dbReference type="OrthoDB" id="1490890at2"/>
<feature type="domain" description="Gliding motility-associated protein GldM second immunoglobulin-like" evidence="4">
    <location>
        <begin position="346"/>
        <end position="409"/>
    </location>
</feature>
<dbReference type="NCBIfam" id="TIGR03517">
    <property type="entry name" value="GldM_gliding"/>
    <property type="match status" value="1"/>
</dbReference>
<dbReference type="InterPro" id="IPR022719">
    <property type="entry name" value="Motility-assoc_prot_GldM_C"/>
</dbReference>
<dbReference type="RefSeq" id="WP_119053121.1">
    <property type="nucleotide sequence ID" value="NZ_CP032157.1"/>
</dbReference>
<dbReference type="Pfam" id="PF12080">
    <property type="entry name" value="GldM_4th"/>
    <property type="match status" value="1"/>
</dbReference>
<dbReference type="Pfam" id="PF21602">
    <property type="entry name" value="GldM_3rd"/>
    <property type="match status" value="1"/>
</dbReference>
<gene>
    <name evidence="5" type="primary">gldM</name>
    <name evidence="5" type="ORF">D3H65_26120</name>
</gene>
<dbReference type="InterPro" id="IPR022720">
    <property type="entry name" value="Motility-assoc_prot_GldM_N"/>
</dbReference>
<proteinExistence type="predicted"/>
<evidence type="ECO:0000259" key="4">
    <source>
        <dbReference type="Pfam" id="PF21602"/>
    </source>
</evidence>
<accession>A0A3B7MZS7</accession>
<dbReference type="AlphaFoldDB" id="A0A3B7MZS7"/>
<evidence type="ECO:0000259" key="3">
    <source>
        <dbReference type="Pfam" id="PF21601"/>
    </source>
</evidence>
<feature type="domain" description="Gliding motility-associated protein GldM C-terminal" evidence="1">
    <location>
        <begin position="421"/>
        <end position="526"/>
    </location>
</feature>
<dbReference type="InterPro" id="IPR019859">
    <property type="entry name" value="Motility-assoc_prot_GldM"/>
</dbReference>
<dbReference type="InterPro" id="IPR048406">
    <property type="entry name" value="GldM_Ig-like-2"/>
</dbReference>
<evidence type="ECO:0000313" key="6">
    <source>
        <dbReference type="Proteomes" id="UP000263900"/>
    </source>
</evidence>
<keyword evidence="6" id="KW-1185">Reference proteome</keyword>
<feature type="domain" description="Gliding motility-associated protein GldM first immunoglobulin-like" evidence="3">
    <location>
        <begin position="243"/>
        <end position="336"/>
    </location>
</feature>
<dbReference type="InterPro" id="IPR048405">
    <property type="entry name" value="GldM_Ig-like-1"/>
</dbReference>
<reference evidence="5 6" key="1">
    <citation type="submission" date="2018-09" db="EMBL/GenBank/DDBJ databases">
        <title>Genome sequencing of strain 6GH32-13.</title>
        <authorList>
            <person name="Weon H.-Y."/>
            <person name="Heo J."/>
            <person name="Kwon S.-W."/>
        </authorList>
    </citation>
    <scope>NUCLEOTIDE SEQUENCE [LARGE SCALE GENOMIC DNA]</scope>
    <source>
        <strain evidence="5 6">5GH32-13</strain>
    </source>
</reference>
<dbReference type="EMBL" id="CP032157">
    <property type="protein sequence ID" value="AXY77245.1"/>
    <property type="molecule type" value="Genomic_DNA"/>
</dbReference>
<evidence type="ECO:0000259" key="2">
    <source>
        <dbReference type="Pfam" id="PF12081"/>
    </source>
</evidence>
<dbReference type="Pfam" id="PF21601">
    <property type="entry name" value="GldM_2nd"/>
    <property type="match status" value="1"/>
</dbReference>
<protein>
    <submittedName>
        <fullName evidence="5">Gliding motility protein GldM</fullName>
    </submittedName>
</protein>
<dbReference type="Proteomes" id="UP000263900">
    <property type="component" value="Chromosome"/>
</dbReference>
<evidence type="ECO:0000313" key="5">
    <source>
        <dbReference type="EMBL" id="AXY77245.1"/>
    </source>
</evidence>
<name>A0A3B7MZS7_9BACT</name>
<dbReference type="KEGG" id="pseg:D3H65_26120"/>
<feature type="domain" description="Gliding motility-associated protein GldM N-terminal" evidence="2">
    <location>
        <begin position="30"/>
        <end position="236"/>
    </location>
</feature>